<gene>
    <name evidence="1" type="ORF">GCM10010191_84190</name>
</gene>
<comment type="caution">
    <text evidence="1">The sequence shown here is derived from an EMBL/GenBank/DDBJ whole genome shotgun (WGS) entry which is preliminary data.</text>
</comment>
<dbReference type="RefSeq" id="WP_344597009.1">
    <property type="nucleotide sequence ID" value="NZ_BAAARW010000039.1"/>
</dbReference>
<accession>A0ABN3K8U1</accession>
<dbReference type="EMBL" id="BAAARW010000039">
    <property type="protein sequence ID" value="GAA2452896.1"/>
    <property type="molecule type" value="Genomic_DNA"/>
</dbReference>
<sequence length="323" mass="34624">MLTAPPVAVLHCARCAAALTGPVRRVPLPEPGTAPPLHRPGPNLMPARTYATDPAPHSAARLCGTYVLAPGDVHHVRFILENCEIGCFGLDGYHGPNLACAGCGAEVGSRADDCYMWQETRLYPSAVCAESAAADVVPVVADEGLGRRPFQDGGDPDWLWFGNLAVAAAGVLARSGGVPVRFTERVLPVRDFLAGALYRTSHRDALRGPSAGPGDGPSVVCDLGAPWNLTVGRDDVRVDEHVWAYLADDRGRTAGTRWRPGLAAVVHRDEPVHWAHSADMLGYGHFTGHRDVARALGHRPERHDPWLAGLLRELAPFRPGRGR</sequence>
<evidence type="ECO:0000313" key="2">
    <source>
        <dbReference type="Proteomes" id="UP001501231"/>
    </source>
</evidence>
<dbReference type="Proteomes" id="UP001501231">
    <property type="component" value="Unassembled WGS sequence"/>
</dbReference>
<reference evidence="1 2" key="1">
    <citation type="journal article" date="2019" name="Int. J. Syst. Evol. Microbiol.">
        <title>The Global Catalogue of Microorganisms (GCM) 10K type strain sequencing project: providing services to taxonomists for standard genome sequencing and annotation.</title>
        <authorList>
            <consortium name="The Broad Institute Genomics Platform"/>
            <consortium name="The Broad Institute Genome Sequencing Center for Infectious Disease"/>
            <person name="Wu L."/>
            <person name="Ma J."/>
        </authorList>
    </citation>
    <scope>NUCLEOTIDE SEQUENCE [LARGE SCALE GENOMIC DNA]</scope>
    <source>
        <strain evidence="1 2">JCM 3325</strain>
    </source>
</reference>
<organism evidence="1 2">
    <name type="scientific">Actinomadura vinacea</name>
    <dbReference type="NCBI Taxonomy" id="115336"/>
    <lineage>
        <taxon>Bacteria</taxon>
        <taxon>Bacillati</taxon>
        <taxon>Actinomycetota</taxon>
        <taxon>Actinomycetes</taxon>
        <taxon>Streptosporangiales</taxon>
        <taxon>Thermomonosporaceae</taxon>
        <taxon>Actinomadura</taxon>
    </lineage>
</organism>
<name>A0ABN3K8U1_9ACTN</name>
<evidence type="ECO:0000313" key="1">
    <source>
        <dbReference type="EMBL" id="GAA2452896.1"/>
    </source>
</evidence>
<keyword evidence="2" id="KW-1185">Reference proteome</keyword>
<proteinExistence type="predicted"/>
<protein>
    <submittedName>
        <fullName evidence="1">Uncharacterized protein</fullName>
    </submittedName>
</protein>